<dbReference type="GO" id="GO:0005886">
    <property type="term" value="C:plasma membrane"/>
    <property type="evidence" value="ECO:0007669"/>
    <property type="project" value="TreeGrafter"/>
</dbReference>
<comment type="catalytic activity">
    <reaction evidence="19">
        <text>2 Fe(2+) + NADP(+) + H(+) = 2 Fe(3+) + NADPH</text>
        <dbReference type="Rhea" id="RHEA:71767"/>
        <dbReference type="ChEBI" id="CHEBI:15378"/>
        <dbReference type="ChEBI" id="CHEBI:29033"/>
        <dbReference type="ChEBI" id="CHEBI:29034"/>
        <dbReference type="ChEBI" id="CHEBI:57783"/>
        <dbReference type="ChEBI" id="CHEBI:58349"/>
    </reaction>
    <physiologicalReaction direction="right-to-left" evidence="19">
        <dbReference type="Rhea" id="RHEA:71769"/>
    </physiologicalReaction>
</comment>
<evidence type="ECO:0000256" key="15">
    <source>
        <dbReference type="ARBA" id="ARBA00023008"/>
    </source>
</evidence>
<dbReference type="STRING" id="33528.ENSGAFP00000011034"/>
<evidence type="ECO:0000256" key="5">
    <source>
        <dbReference type="ARBA" id="ARBA00022448"/>
    </source>
</evidence>
<dbReference type="Pfam" id="PF03807">
    <property type="entry name" value="F420_oxidored"/>
    <property type="match status" value="1"/>
</dbReference>
<keyword evidence="8 20" id="KW-0812">Transmembrane</keyword>
<keyword evidence="11" id="KW-0274">FAD</keyword>
<evidence type="ECO:0000256" key="2">
    <source>
        <dbReference type="ARBA" id="ARBA00001974"/>
    </source>
</evidence>
<evidence type="ECO:0000256" key="12">
    <source>
        <dbReference type="ARBA" id="ARBA00022989"/>
    </source>
</evidence>
<protein>
    <recommendedName>
        <fullName evidence="25">Ferric oxidoreductase domain-containing protein</fullName>
    </recommendedName>
</protein>
<evidence type="ECO:0000256" key="10">
    <source>
        <dbReference type="ARBA" id="ARBA00022753"/>
    </source>
</evidence>
<feature type="non-terminal residue" evidence="23">
    <location>
        <position position="467"/>
    </location>
</feature>
<dbReference type="InterPro" id="IPR036291">
    <property type="entry name" value="NAD(P)-bd_dom_sf"/>
</dbReference>
<feature type="domain" description="Pyrroline-5-carboxylate reductase catalytic N-terminal" evidence="22">
    <location>
        <begin position="26"/>
        <end position="111"/>
    </location>
</feature>
<dbReference type="InterPro" id="IPR013130">
    <property type="entry name" value="Fe3_Rdtase_TM_dom"/>
</dbReference>
<dbReference type="FunFam" id="3.40.50.720:FF:000051">
    <property type="entry name" value="STEAP2 metalloreductase"/>
    <property type="match status" value="1"/>
</dbReference>
<evidence type="ECO:0000256" key="14">
    <source>
        <dbReference type="ARBA" id="ARBA00023004"/>
    </source>
</evidence>
<dbReference type="GO" id="GO:0052851">
    <property type="term" value="F:ferric-chelate reductase (NADPH) activity"/>
    <property type="evidence" value="ECO:0007669"/>
    <property type="project" value="TreeGrafter"/>
</dbReference>
<evidence type="ECO:0000256" key="17">
    <source>
        <dbReference type="ARBA" id="ARBA00023136"/>
    </source>
</evidence>
<feature type="transmembrane region" description="Helical" evidence="20">
    <location>
        <begin position="386"/>
        <end position="403"/>
    </location>
</feature>
<comment type="subcellular location">
    <subcellularLocation>
        <location evidence="3">Endosome membrane</location>
        <topology evidence="3">Multi-pass membrane protein</topology>
    </subcellularLocation>
</comment>
<proteinExistence type="inferred from homology"/>
<feature type="domain" description="Ferric oxidoreductase" evidence="21">
    <location>
        <begin position="250"/>
        <end position="393"/>
    </location>
</feature>
<keyword evidence="12 20" id="KW-1133">Transmembrane helix</keyword>
<keyword evidence="17 20" id="KW-0472">Membrane</keyword>
<comment type="similarity">
    <text evidence="4">Belongs to the STEAP family.</text>
</comment>
<evidence type="ECO:0000313" key="24">
    <source>
        <dbReference type="Proteomes" id="UP000250572"/>
    </source>
</evidence>
<dbReference type="GO" id="GO:0015677">
    <property type="term" value="P:copper ion import"/>
    <property type="evidence" value="ECO:0007669"/>
    <property type="project" value="TreeGrafter"/>
</dbReference>
<evidence type="ECO:0000256" key="11">
    <source>
        <dbReference type="ARBA" id="ARBA00022827"/>
    </source>
</evidence>
<evidence type="ECO:0000256" key="16">
    <source>
        <dbReference type="ARBA" id="ARBA00023065"/>
    </source>
</evidence>
<evidence type="ECO:0000313" key="23">
    <source>
        <dbReference type="EMBL" id="PWA33476.1"/>
    </source>
</evidence>
<evidence type="ECO:0000256" key="3">
    <source>
        <dbReference type="ARBA" id="ARBA00004337"/>
    </source>
</evidence>
<evidence type="ECO:0000259" key="21">
    <source>
        <dbReference type="Pfam" id="PF01794"/>
    </source>
</evidence>
<evidence type="ECO:0000256" key="18">
    <source>
        <dbReference type="ARBA" id="ARBA00048958"/>
    </source>
</evidence>
<keyword evidence="16" id="KW-0406">Ion transport</keyword>
<evidence type="ECO:0000256" key="7">
    <source>
        <dbReference type="ARBA" id="ARBA00022630"/>
    </source>
</evidence>
<evidence type="ECO:0000256" key="6">
    <source>
        <dbReference type="ARBA" id="ARBA00022496"/>
    </source>
</evidence>
<dbReference type="EMBL" id="NHOQ01000034">
    <property type="protein sequence ID" value="PWA33476.1"/>
    <property type="molecule type" value="Genomic_DNA"/>
</dbReference>
<accession>A0A315WYK3</accession>
<dbReference type="InterPro" id="IPR051267">
    <property type="entry name" value="STEAP_metalloreductase"/>
</dbReference>
<keyword evidence="24" id="KW-1185">Reference proteome</keyword>
<gene>
    <name evidence="23" type="ORF">CCH79_00007672</name>
</gene>
<sequence length="467" mass="52767">MSEEVKPESMSLYPASAAATPEQEAVCIFGTGDLGRSLGQRLLQCGFRLVYGSRRPHSCGPIPPGAQVMSHEAAAQSASLVFVCVHREHYDFLETLAPQLNGKVLVDVSNNLKKNMYPEANAELIPGAHVVKAFNTLSAWALQNGPSDANRQVYLCGNNPEAKQAVAVISTKLGFTVQDRGSLSAARELEDFPLQLFPEWRLPMRLTIGLTAFFFFYLLTRDVIYAYVNEGRDISFRIMMSLANKVFPSVSLILLSLCYLPGIIAGFFQLYRGTKYKRFPDWLDRWMLCRKQLGLIALALASLHVLYTLIIPIRYYVRFRLAGSTISQIKSNKTSSFDTTMAWRTDSYYSIGALGFGLYLLLGISSLPSVSNALSWREFSFIQSKLGYLTLFFCTFHTYLYGWDRFLYISQYKWYTPPGYMLCLVVPTLVLMFKLLLLLPCVDKSLSRIRQGWERTDPENDSKKSLL</sequence>
<dbReference type="GO" id="GO:0008823">
    <property type="term" value="F:cupric reductase (NADH) activity"/>
    <property type="evidence" value="ECO:0007669"/>
    <property type="project" value="TreeGrafter"/>
</dbReference>
<organism evidence="23 24">
    <name type="scientific">Gambusia affinis</name>
    <name type="common">Western mosquitofish</name>
    <name type="synonym">Heterandria affinis</name>
    <dbReference type="NCBI Taxonomy" id="33528"/>
    <lineage>
        <taxon>Eukaryota</taxon>
        <taxon>Metazoa</taxon>
        <taxon>Chordata</taxon>
        <taxon>Craniata</taxon>
        <taxon>Vertebrata</taxon>
        <taxon>Euteleostomi</taxon>
        <taxon>Actinopterygii</taxon>
        <taxon>Neopterygii</taxon>
        <taxon>Teleostei</taxon>
        <taxon>Neoteleostei</taxon>
        <taxon>Acanthomorphata</taxon>
        <taxon>Ovalentaria</taxon>
        <taxon>Atherinomorphae</taxon>
        <taxon>Cyprinodontiformes</taxon>
        <taxon>Poeciliidae</taxon>
        <taxon>Poeciliinae</taxon>
        <taxon>Gambusia</taxon>
    </lineage>
</organism>
<name>A0A315WYK3_GAMAF</name>
<dbReference type="PANTHER" id="PTHR14239:SF5">
    <property type="entry name" value="METALLOREDUCTASE STEAP4"/>
    <property type="match status" value="1"/>
</dbReference>
<dbReference type="GO" id="GO:0046872">
    <property type="term" value="F:metal ion binding"/>
    <property type="evidence" value="ECO:0007669"/>
    <property type="project" value="UniProtKB-KW"/>
</dbReference>
<dbReference type="SUPFAM" id="SSF51735">
    <property type="entry name" value="NAD(P)-binding Rossmann-fold domains"/>
    <property type="match status" value="1"/>
</dbReference>
<keyword evidence="9" id="KW-0479">Metal-binding</keyword>
<dbReference type="Proteomes" id="UP000250572">
    <property type="component" value="Unassembled WGS sequence"/>
</dbReference>
<comment type="cofactor">
    <cofactor evidence="1">
        <name>heme b</name>
        <dbReference type="ChEBI" id="CHEBI:60344"/>
    </cofactor>
</comment>
<evidence type="ECO:0000256" key="8">
    <source>
        <dbReference type="ARBA" id="ARBA00022692"/>
    </source>
</evidence>
<evidence type="ECO:0000259" key="22">
    <source>
        <dbReference type="Pfam" id="PF03807"/>
    </source>
</evidence>
<dbReference type="GO" id="GO:0010008">
    <property type="term" value="C:endosome membrane"/>
    <property type="evidence" value="ECO:0007669"/>
    <property type="project" value="UniProtKB-SubCell"/>
</dbReference>
<evidence type="ECO:0008006" key="25">
    <source>
        <dbReference type="Google" id="ProtNLM"/>
    </source>
</evidence>
<feature type="transmembrane region" description="Helical" evidence="20">
    <location>
        <begin position="248"/>
        <end position="271"/>
    </location>
</feature>
<keyword evidence="15" id="KW-0186">Copper</keyword>
<keyword evidence="10" id="KW-0967">Endosome</keyword>
<dbReference type="PANTHER" id="PTHR14239">
    <property type="entry name" value="DUDULIN-RELATED"/>
    <property type="match status" value="1"/>
</dbReference>
<keyword evidence="6" id="KW-0410">Iron transport</keyword>
<evidence type="ECO:0000256" key="1">
    <source>
        <dbReference type="ARBA" id="ARBA00001970"/>
    </source>
</evidence>
<comment type="cofactor">
    <cofactor evidence="2">
        <name>FAD</name>
        <dbReference type="ChEBI" id="CHEBI:57692"/>
    </cofactor>
</comment>
<keyword evidence="7" id="KW-0285">Flavoprotein</keyword>
<evidence type="ECO:0000256" key="4">
    <source>
        <dbReference type="ARBA" id="ARBA00007729"/>
    </source>
</evidence>
<dbReference type="InterPro" id="IPR028939">
    <property type="entry name" value="P5C_Rdtase_cat_N"/>
</dbReference>
<reference evidence="23 24" key="1">
    <citation type="journal article" date="2018" name="G3 (Bethesda)">
        <title>A High-Quality Reference Genome for the Invasive Mosquitofish Gambusia affinis Using a Chicago Library.</title>
        <authorList>
            <person name="Hoffberg S.L."/>
            <person name="Troendle N.J."/>
            <person name="Glenn T.C."/>
            <person name="Mahmud O."/>
            <person name="Louha S."/>
            <person name="Chalopin D."/>
            <person name="Bennetzen J.L."/>
            <person name="Mauricio R."/>
        </authorList>
    </citation>
    <scope>NUCLEOTIDE SEQUENCE [LARGE SCALE GENOMIC DNA]</scope>
    <source>
        <strain evidence="23">NE01/NJP1002.9</strain>
        <tissue evidence="23">Muscle</tissue>
    </source>
</reference>
<feature type="transmembrane region" description="Helical" evidence="20">
    <location>
        <begin position="419"/>
        <end position="442"/>
    </location>
</feature>
<evidence type="ECO:0000256" key="19">
    <source>
        <dbReference type="ARBA" id="ARBA00049387"/>
    </source>
</evidence>
<comment type="caution">
    <text evidence="23">The sequence shown here is derived from an EMBL/GenBank/DDBJ whole genome shotgun (WGS) entry which is preliminary data.</text>
</comment>
<evidence type="ECO:0000256" key="20">
    <source>
        <dbReference type="SAM" id="Phobius"/>
    </source>
</evidence>
<evidence type="ECO:0000256" key="13">
    <source>
        <dbReference type="ARBA" id="ARBA00023002"/>
    </source>
</evidence>
<dbReference type="AlphaFoldDB" id="A0A315WYK3"/>
<keyword evidence="14" id="KW-0408">Iron</keyword>
<keyword evidence="13" id="KW-0560">Oxidoreductase</keyword>
<dbReference type="Pfam" id="PF01794">
    <property type="entry name" value="Ferric_reduct"/>
    <property type="match status" value="1"/>
</dbReference>
<feature type="transmembrane region" description="Helical" evidence="20">
    <location>
        <begin position="292"/>
        <end position="317"/>
    </location>
</feature>
<evidence type="ECO:0000256" key="9">
    <source>
        <dbReference type="ARBA" id="ARBA00022723"/>
    </source>
</evidence>
<feature type="transmembrane region" description="Helical" evidence="20">
    <location>
        <begin position="348"/>
        <end position="374"/>
    </location>
</feature>
<comment type="catalytic activity">
    <reaction evidence="18">
        <text>2 Cu(+) + NADP(+) + H(+) = 2 Cu(2+) + NADPH</text>
        <dbReference type="Rhea" id="RHEA:71771"/>
        <dbReference type="ChEBI" id="CHEBI:15378"/>
        <dbReference type="ChEBI" id="CHEBI:29036"/>
        <dbReference type="ChEBI" id="CHEBI:49552"/>
        <dbReference type="ChEBI" id="CHEBI:57783"/>
        <dbReference type="ChEBI" id="CHEBI:58349"/>
    </reaction>
    <physiologicalReaction direction="right-to-left" evidence="18">
        <dbReference type="Rhea" id="RHEA:71773"/>
    </physiologicalReaction>
</comment>
<dbReference type="Gene3D" id="3.40.50.720">
    <property type="entry name" value="NAD(P)-binding Rossmann-like Domain"/>
    <property type="match status" value="1"/>
</dbReference>
<keyword evidence="5" id="KW-0813">Transport</keyword>
<dbReference type="GO" id="GO:0006826">
    <property type="term" value="P:iron ion transport"/>
    <property type="evidence" value="ECO:0007669"/>
    <property type="project" value="UniProtKB-KW"/>
</dbReference>